<reference evidence="1 2" key="2">
    <citation type="journal article" date="2022" name="Mol. Ecol. Resour.">
        <title>The genomes of chicory, endive, great burdock and yacon provide insights into Asteraceae paleo-polyploidization history and plant inulin production.</title>
        <authorList>
            <person name="Fan W."/>
            <person name="Wang S."/>
            <person name="Wang H."/>
            <person name="Wang A."/>
            <person name="Jiang F."/>
            <person name="Liu H."/>
            <person name="Zhao H."/>
            <person name="Xu D."/>
            <person name="Zhang Y."/>
        </authorList>
    </citation>
    <scope>NUCLEOTIDE SEQUENCE [LARGE SCALE GENOMIC DNA]</scope>
    <source>
        <strain evidence="2">cv. Niubang</strain>
    </source>
</reference>
<evidence type="ECO:0000313" key="1">
    <source>
        <dbReference type="EMBL" id="KAI3693304.1"/>
    </source>
</evidence>
<comment type="caution">
    <text evidence="1">The sequence shown here is derived from an EMBL/GenBank/DDBJ whole genome shotgun (WGS) entry which is preliminary data.</text>
</comment>
<keyword evidence="2" id="KW-1185">Reference proteome</keyword>
<protein>
    <submittedName>
        <fullName evidence="1">Uncharacterized protein</fullName>
    </submittedName>
</protein>
<reference evidence="2" key="1">
    <citation type="journal article" date="2022" name="Mol. Ecol. Resour.">
        <title>The genomes of chicory, endive, great burdock and yacon provide insights into Asteraceae palaeo-polyploidization history and plant inulin production.</title>
        <authorList>
            <person name="Fan W."/>
            <person name="Wang S."/>
            <person name="Wang H."/>
            <person name="Wang A."/>
            <person name="Jiang F."/>
            <person name="Liu H."/>
            <person name="Zhao H."/>
            <person name="Xu D."/>
            <person name="Zhang Y."/>
        </authorList>
    </citation>
    <scope>NUCLEOTIDE SEQUENCE [LARGE SCALE GENOMIC DNA]</scope>
    <source>
        <strain evidence="2">cv. Niubang</strain>
    </source>
</reference>
<name>A0ACB8Z6L4_ARCLA</name>
<sequence length="1291" mass="146524">MAEIVLSGFITVIFEKLGSAAYKKLARYAGIHTQVKKWETSLSEIRALLNDASRKELTDEYIKGWLNRLQHLAYNIDDILDDLVTEAMDRDMNRNGSGATTSRVRKLIPTCCTSISASTRMHDKFKNITTKLQDLEKEKVSLGLTVIEGRPIKINRKYETSLSDDSIVGRQGDKETLLHKLLGDKTYNQNFNVVPIVGMGGVGKTTLARLLYNDTKVQDHFEIRAWVCVSGEFDILKIGKSIFEYVTGENKDFADINLLQEALKEQLMRKQFILVLDDVWSESDEDWDTLVRPFHAGAPGSKIIITTRKEQLLKKLGYDDLYHLQSLSFHEALSLFSQHALGVNNFDSHPNLRPYGEGIVRKCNGLPLALKALGRLLRTKTDEEDWKELLDSEIWRLEKGDGIVPALRVSYQDLPASLKKLFAYCSLFPKDYMFDREELILLWMAEGFLHQSAASTSTIERLGHEYFEELLSRSFFHRAPDEESLFVMHDLMNDLATSVVAGEFFLRLDNGTTKDVRKDVLEKYRHMSFVCEEYIAYNKFKALKGAKNLRTFLATAVGVKESWGKFYFSSKILDDLLHELPLLRVLRLNCLQIYNVPESVGSLKHLRYLNLSQTEIEYLPENVCNLYNLQTLIVFGCYRLTKLPNNFSKLKNLRHFDNRDTPLLNKLPSGVCELRGLQTLSKIIIGDNGFPITKLKNFTSLRGKISLKRLDKVPNAMHAQEGNLSQKRISELELEWSDGFVGSQKEVLDVLKPHYDNLEKLRIVLYGGIEFPNWVGDPSFLRLTHVSLRGCKKCTSIPPFGQLPLLKELFIEGMDGLKVVGSELLGTGLAFPSLEILRFQDMEGWEVWSTNSGVVDVVFSCLQELCVYNCPNLVEVSLEALPSLRVLKVKRSGHGVLRSLVDVASSVTKLEINSISGLNDELWRGVMEHLGAVEEVRIKRCDEIRYLWESEAEACKVLVNLRMLEVHHCENLVSLGEKEEDNCGSNLISLRTLKVLFCNNMERCNCPNSIETLMIYKCSSITSVSLPTTRGQKLKSLFIRECEKILENELGGGVTEKNGMLINSSMSMLEVVYISDWPNLKLIVELSCFIRLTSLEIFDCPGLESFPDRELSNLTSLKHMEIIGCPSMEASFPRGFWPPKLCFLSIGGLKKPMSKWGPQHFPTSLVELRLWGGSSEDDVSSFSQLSHLLPSSLTFLYIGWFEKLESLSMGLQHLTSLQSLIVYRCPKVKDLPESLLASLLWLDIFTLRCSGIGSYGDRISHIPRVSIRSGDLEDIQRLRQEGERRIIQGIS</sequence>
<dbReference type="Proteomes" id="UP001055879">
    <property type="component" value="Linkage Group LG11"/>
</dbReference>
<gene>
    <name evidence="1" type="ORF">L6452_33138</name>
</gene>
<accession>A0ACB8Z6L4</accession>
<evidence type="ECO:0000313" key="2">
    <source>
        <dbReference type="Proteomes" id="UP001055879"/>
    </source>
</evidence>
<proteinExistence type="predicted"/>
<organism evidence="1 2">
    <name type="scientific">Arctium lappa</name>
    <name type="common">Greater burdock</name>
    <name type="synonym">Lappa major</name>
    <dbReference type="NCBI Taxonomy" id="4217"/>
    <lineage>
        <taxon>Eukaryota</taxon>
        <taxon>Viridiplantae</taxon>
        <taxon>Streptophyta</taxon>
        <taxon>Embryophyta</taxon>
        <taxon>Tracheophyta</taxon>
        <taxon>Spermatophyta</taxon>
        <taxon>Magnoliopsida</taxon>
        <taxon>eudicotyledons</taxon>
        <taxon>Gunneridae</taxon>
        <taxon>Pentapetalae</taxon>
        <taxon>asterids</taxon>
        <taxon>campanulids</taxon>
        <taxon>Asterales</taxon>
        <taxon>Asteraceae</taxon>
        <taxon>Carduoideae</taxon>
        <taxon>Cardueae</taxon>
        <taxon>Arctiinae</taxon>
        <taxon>Arctium</taxon>
    </lineage>
</organism>
<dbReference type="EMBL" id="CM042057">
    <property type="protein sequence ID" value="KAI3693304.1"/>
    <property type="molecule type" value="Genomic_DNA"/>
</dbReference>